<organism evidence="1 2">
    <name type="scientific">Thioalkalicoccus limnaeus</name>
    <dbReference type="NCBI Taxonomy" id="120681"/>
    <lineage>
        <taxon>Bacteria</taxon>
        <taxon>Pseudomonadati</taxon>
        <taxon>Pseudomonadota</taxon>
        <taxon>Gammaproteobacteria</taxon>
        <taxon>Chromatiales</taxon>
        <taxon>Chromatiaceae</taxon>
        <taxon>Thioalkalicoccus</taxon>
    </lineage>
</organism>
<evidence type="ECO:0000313" key="1">
    <source>
        <dbReference type="EMBL" id="MEY6433323.1"/>
    </source>
</evidence>
<proteinExistence type="predicted"/>
<protein>
    <submittedName>
        <fullName evidence="1">DUF1249 domain-containing protein</fullName>
    </submittedName>
</protein>
<dbReference type="Proteomes" id="UP001564408">
    <property type="component" value="Unassembled WGS sequence"/>
</dbReference>
<dbReference type="PANTHER" id="PTHR38774:SF1">
    <property type="entry name" value="CYTOPLASMIC PROTEIN"/>
    <property type="match status" value="1"/>
</dbReference>
<gene>
    <name evidence="1" type="ORF">ABC977_13020</name>
</gene>
<dbReference type="PANTHER" id="PTHR38774">
    <property type="entry name" value="CYTOPLASMIC PROTEIN-RELATED"/>
    <property type="match status" value="1"/>
</dbReference>
<dbReference type="Pfam" id="PF06853">
    <property type="entry name" value="DUF1249"/>
    <property type="match status" value="1"/>
</dbReference>
<evidence type="ECO:0000313" key="2">
    <source>
        <dbReference type="Proteomes" id="UP001564408"/>
    </source>
</evidence>
<dbReference type="EMBL" id="JBDKXB010000019">
    <property type="protein sequence ID" value="MEY6433323.1"/>
    <property type="molecule type" value="Genomic_DNA"/>
</dbReference>
<comment type="caution">
    <text evidence="1">The sequence shown here is derived from an EMBL/GenBank/DDBJ whole genome shotgun (WGS) entry which is preliminary data.</text>
</comment>
<accession>A0ABV4BFL4</accession>
<keyword evidence="2" id="KW-1185">Reference proteome</keyword>
<sequence length="175" mass="19698">MPFPCFPRSWAGLVDQPPTVGALMGLCEENYEVLLRILPDLKGLTGSRVASATDGLHLHLDVLDQAPYTTLLRLTHYFPARHVDVQPEPDAYLRVYHDAQQVEVLSLHSGARAILSAGRCSALQDKWRANLFLAKWLRYCRQQRYVFPADRSSRTAVPDREPSMLGEVSVDLAVR</sequence>
<dbReference type="InterPro" id="IPR009659">
    <property type="entry name" value="DUF1249"/>
</dbReference>
<reference evidence="1 2" key="1">
    <citation type="submission" date="2024-05" db="EMBL/GenBank/DDBJ databases">
        <title>Genome Sequence and Characterization of the New Strain Purple Sulfur Bacterium of Genus Thioalkalicoccus.</title>
        <authorList>
            <person name="Bryantseva I.A."/>
            <person name="Kyndt J.A."/>
            <person name="Imhoff J.F."/>
        </authorList>
    </citation>
    <scope>NUCLEOTIDE SEQUENCE [LARGE SCALE GENOMIC DNA]</scope>
    <source>
        <strain evidence="1 2">Um2</strain>
    </source>
</reference>
<name>A0ABV4BFL4_9GAMM</name>